<evidence type="ECO:0000256" key="4">
    <source>
        <dbReference type="ARBA" id="ARBA00022737"/>
    </source>
</evidence>
<dbReference type="InterPro" id="IPR001680">
    <property type="entry name" value="WD40_rpt"/>
</dbReference>
<dbReference type="PROSITE" id="PS50082">
    <property type="entry name" value="WD_REPEATS_2"/>
    <property type="match status" value="3"/>
</dbReference>
<gene>
    <name evidence="14" type="primary">LOC107681789</name>
</gene>
<evidence type="ECO:0000256" key="10">
    <source>
        <dbReference type="ARBA" id="ARBA00023242"/>
    </source>
</evidence>
<keyword evidence="9" id="KW-0804">Transcription</keyword>
<feature type="region of interest" description="Disordered" evidence="13">
    <location>
        <begin position="110"/>
        <end position="139"/>
    </location>
</feature>
<dbReference type="AlphaFoldDB" id="A0A671NQI0"/>
<accession>A0A671NQI0</accession>
<sequence length="358" mass="38804">MSISSDEVNFLVYRYLQESGFSHSAFTFGIESHISQSNINGALVPPAALISIIQKGLQYVEAEVSINEDGTLFDGRPIESLSLIDAVMPDVVQTRQQVYKDKLAQQQAAATSSTTAAATAKNGENTANGEENGSHTLSNHHSDMMEVDRAVEIPASKAMVLRGHESEVFICAWNPVSELLASGSGDSTARIWNLSESSAGGSTQLVLRHCIREGGQDVPSNKDVTSLDWNSEGTLLATGSYDGFARIWTKDGNLASTLGQHKGPIFALKWNKKGNFILSAGVDKTTIIWDAHTGEAKQQFPFHSAPALDVDWQSNNTFASCSTDMCIYVCKLGQDRPRFLRQVCPYLEHTGNVGSLTN</sequence>
<dbReference type="InterPro" id="IPR045183">
    <property type="entry name" value="Ebi-like"/>
</dbReference>
<proteinExistence type="inferred from homology"/>
<dbReference type="GO" id="GO:0006325">
    <property type="term" value="P:chromatin organization"/>
    <property type="evidence" value="ECO:0007669"/>
    <property type="project" value="UniProtKB-KW"/>
</dbReference>
<dbReference type="Proteomes" id="UP000472260">
    <property type="component" value="Unassembled WGS sequence"/>
</dbReference>
<dbReference type="SMART" id="SM00320">
    <property type="entry name" value="WD40"/>
    <property type="match status" value="4"/>
</dbReference>
<evidence type="ECO:0000256" key="7">
    <source>
        <dbReference type="ARBA" id="ARBA00023015"/>
    </source>
</evidence>
<keyword evidence="5" id="KW-0833">Ubl conjugation pathway</keyword>
<organism evidence="14 15">
    <name type="scientific">Sinocyclocheilus anshuiensis</name>
    <dbReference type="NCBI Taxonomy" id="1608454"/>
    <lineage>
        <taxon>Eukaryota</taxon>
        <taxon>Metazoa</taxon>
        <taxon>Chordata</taxon>
        <taxon>Craniata</taxon>
        <taxon>Vertebrata</taxon>
        <taxon>Euteleostomi</taxon>
        <taxon>Actinopterygii</taxon>
        <taxon>Neopterygii</taxon>
        <taxon>Teleostei</taxon>
        <taxon>Ostariophysi</taxon>
        <taxon>Cypriniformes</taxon>
        <taxon>Cyprinidae</taxon>
        <taxon>Cyprininae</taxon>
        <taxon>Sinocyclocheilus</taxon>
    </lineage>
</organism>
<dbReference type="InterPro" id="IPR006594">
    <property type="entry name" value="LisH"/>
</dbReference>
<evidence type="ECO:0000313" key="14">
    <source>
        <dbReference type="Ensembl" id="ENSSANP00000047856.1"/>
    </source>
</evidence>
<evidence type="ECO:0000313" key="15">
    <source>
        <dbReference type="Proteomes" id="UP000472260"/>
    </source>
</evidence>
<evidence type="ECO:0000256" key="9">
    <source>
        <dbReference type="ARBA" id="ARBA00023163"/>
    </source>
</evidence>
<dbReference type="Pfam" id="PF00400">
    <property type="entry name" value="WD40"/>
    <property type="match status" value="4"/>
</dbReference>
<keyword evidence="10" id="KW-0539">Nucleus</keyword>
<feature type="repeat" description="WD" evidence="12">
    <location>
        <begin position="161"/>
        <end position="202"/>
    </location>
</feature>
<evidence type="ECO:0000256" key="3">
    <source>
        <dbReference type="ARBA" id="ARBA00022574"/>
    </source>
</evidence>
<feature type="repeat" description="WD" evidence="12">
    <location>
        <begin position="258"/>
        <end position="299"/>
    </location>
</feature>
<dbReference type="PROSITE" id="PS50896">
    <property type="entry name" value="LISH"/>
    <property type="match status" value="1"/>
</dbReference>
<dbReference type="PANTHER" id="PTHR22846">
    <property type="entry name" value="WD40 REPEAT PROTEIN"/>
    <property type="match status" value="1"/>
</dbReference>
<dbReference type="SUPFAM" id="SSF50978">
    <property type="entry name" value="WD40 repeat-like"/>
    <property type="match status" value="1"/>
</dbReference>
<keyword evidence="3 12" id="KW-0853">WD repeat</keyword>
<comment type="similarity">
    <text evidence="11">Belongs to the WD repeat EBI family.</text>
</comment>
<reference evidence="14" key="2">
    <citation type="submission" date="2025-09" db="UniProtKB">
        <authorList>
            <consortium name="Ensembl"/>
        </authorList>
    </citation>
    <scope>IDENTIFICATION</scope>
</reference>
<dbReference type="Gene3D" id="1.20.960.30">
    <property type="match status" value="1"/>
</dbReference>
<dbReference type="PRINTS" id="PR00320">
    <property type="entry name" value="GPROTEINBRPT"/>
</dbReference>
<keyword evidence="15" id="KW-1185">Reference proteome</keyword>
<dbReference type="InterPro" id="IPR036322">
    <property type="entry name" value="WD40_repeat_dom_sf"/>
</dbReference>
<evidence type="ECO:0000256" key="5">
    <source>
        <dbReference type="ARBA" id="ARBA00022786"/>
    </source>
</evidence>
<dbReference type="SMART" id="SM00667">
    <property type="entry name" value="LisH"/>
    <property type="match status" value="1"/>
</dbReference>
<feature type="compositionally biased region" description="Low complexity" evidence="13">
    <location>
        <begin position="110"/>
        <end position="131"/>
    </location>
</feature>
<reference evidence="14" key="1">
    <citation type="submission" date="2025-08" db="UniProtKB">
        <authorList>
            <consortium name="Ensembl"/>
        </authorList>
    </citation>
    <scope>IDENTIFICATION</scope>
</reference>
<dbReference type="Pfam" id="PF08513">
    <property type="entry name" value="LisH"/>
    <property type="match status" value="1"/>
</dbReference>
<dbReference type="GO" id="GO:0000118">
    <property type="term" value="C:histone deacetylase complex"/>
    <property type="evidence" value="ECO:0007669"/>
    <property type="project" value="TreeGrafter"/>
</dbReference>
<dbReference type="InterPro" id="IPR020472">
    <property type="entry name" value="WD40_PAC1"/>
</dbReference>
<dbReference type="FunFam" id="2.130.10.10:FF:002234">
    <property type="entry name" value="F-box-like/WD repeat-containing protein TBL1XR1"/>
    <property type="match status" value="1"/>
</dbReference>
<protein>
    <submittedName>
        <fullName evidence="14">F-box-like/WD repeat-containing protein TBL1XR1</fullName>
    </submittedName>
</protein>
<evidence type="ECO:0000256" key="8">
    <source>
        <dbReference type="ARBA" id="ARBA00023159"/>
    </source>
</evidence>
<keyword evidence="7" id="KW-0805">Transcription regulation</keyword>
<comment type="subcellular location">
    <subcellularLocation>
        <location evidence="1">Nucleus</location>
    </subcellularLocation>
</comment>
<evidence type="ECO:0000256" key="11">
    <source>
        <dbReference type="ARBA" id="ARBA00025741"/>
    </source>
</evidence>
<dbReference type="PANTHER" id="PTHR22846:SF40">
    <property type="entry name" value="F-BOX-LIKE_WD REPEAT-CONTAINING PROTEIN TBL1XR1"/>
    <property type="match status" value="1"/>
</dbReference>
<evidence type="ECO:0000256" key="1">
    <source>
        <dbReference type="ARBA" id="ARBA00004123"/>
    </source>
</evidence>
<keyword evidence="8" id="KW-0010">Activator</keyword>
<evidence type="ECO:0000256" key="2">
    <source>
        <dbReference type="ARBA" id="ARBA00022491"/>
    </source>
</evidence>
<feature type="repeat" description="WD" evidence="12">
    <location>
        <begin position="224"/>
        <end position="248"/>
    </location>
</feature>
<dbReference type="InterPro" id="IPR015943">
    <property type="entry name" value="WD40/YVTN_repeat-like_dom_sf"/>
</dbReference>
<dbReference type="FunFam" id="1.20.960.30:FF:000001">
    <property type="entry name" value="F-box-like/WD repeat-containing protein TBL1XR1"/>
    <property type="match status" value="1"/>
</dbReference>
<keyword evidence="6" id="KW-0156">Chromatin regulator</keyword>
<dbReference type="Ensembl" id="ENSSANT00000050897.1">
    <property type="protein sequence ID" value="ENSSANP00000047856.1"/>
    <property type="gene ID" value="ENSSANG00000023153.1"/>
</dbReference>
<evidence type="ECO:0000256" key="13">
    <source>
        <dbReference type="SAM" id="MobiDB-lite"/>
    </source>
</evidence>
<keyword evidence="4" id="KW-0677">Repeat</keyword>
<keyword evidence="2" id="KW-0678">Repressor</keyword>
<evidence type="ECO:0000256" key="12">
    <source>
        <dbReference type="PROSITE-ProRule" id="PRU00221"/>
    </source>
</evidence>
<dbReference type="GO" id="GO:0045944">
    <property type="term" value="P:positive regulation of transcription by RNA polymerase II"/>
    <property type="evidence" value="ECO:0007669"/>
    <property type="project" value="UniProtKB-ARBA"/>
</dbReference>
<dbReference type="InterPro" id="IPR019775">
    <property type="entry name" value="WD40_repeat_CS"/>
</dbReference>
<dbReference type="Gene3D" id="2.130.10.10">
    <property type="entry name" value="YVTN repeat-like/Quinoprotein amine dehydrogenase"/>
    <property type="match status" value="1"/>
</dbReference>
<dbReference type="GO" id="GO:0000976">
    <property type="term" value="F:transcription cis-regulatory region binding"/>
    <property type="evidence" value="ECO:0007669"/>
    <property type="project" value="UniProtKB-ARBA"/>
</dbReference>
<dbReference type="GO" id="GO:0003714">
    <property type="term" value="F:transcription corepressor activity"/>
    <property type="evidence" value="ECO:0007669"/>
    <property type="project" value="InterPro"/>
</dbReference>
<name>A0A671NQI0_9TELE</name>
<dbReference type="PROSITE" id="PS50294">
    <property type="entry name" value="WD_REPEATS_REGION"/>
    <property type="match status" value="3"/>
</dbReference>
<dbReference type="PROSITE" id="PS00678">
    <property type="entry name" value="WD_REPEATS_1"/>
    <property type="match status" value="2"/>
</dbReference>
<evidence type="ECO:0000256" key="6">
    <source>
        <dbReference type="ARBA" id="ARBA00022853"/>
    </source>
</evidence>